<proteinExistence type="predicted"/>
<reference evidence="1" key="1">
    <citation type="submission" date="2014-09" db="EMBL/GenBank/DDBJ databases">
        <authorList>
            <person name="Magalhaes I.L.F."/>
            <person name="Oliveira U."/>
            <person name="Santos F.R."/>
            <person name="Vidigal T.H.D.A."/>
            <person name="Brescovit A.D."/>
            <person name="Santos A.J."/>
        </authorList>
    </citation>
    <scope>NUCLEOTIDE SEQUENCE</scope>
    <source>
        <tissue evidence="1">Shoot tissue taken approximately 20 cm above the soil surface</tissue>
    </source>
</reference>
<reference evidence="1" key="2">
    <citation type="journal article" date="2015" name="Data Brief">
        <title>Shoot transcriptome of the giant reed, Arundo donax.</title>
        <authorList>
            <person name="Barrero R.A."/>
            <person name="Guerrero F.D."/>
            <person name="Moolhuijzen P."/>
            <person name="Goolsby J.A."/>
            <person name="Tidwell J."/>
            <person name="Bellgard S.E."/>
            <person name="Bellgard M.I."/>
        </authorList>
    </citation>
    <scope>NUCLEOTIDE SEQUENCE</scope>
    <source>
        <tissue evidence="1">Shoot tissue taken approximately 20 cm above the soil surface</tissue>
    </source>
</reference>
<dbReference type="EMBL" id="GBRH01244940">
    <property type="protein sequence ID" value="JAD52955.1"/>
    <property type="molecule type" value="Transcribed_RNA"/>
</dbReference>
<sequence>MSYLSEHASASDRTKYGVVSFNINMQTVWFMTSFIVLFW</sequence>
<evidence type="ECO:0000313" key="1">
    <source>
        <dbReference type="EMBL" id="JAD52955.1"/>
    </source>
</evidence>
<accession>A0A0A9AVK1</accession>
<name>A0A0A9AVK1_ARUDO</name>
<organism evidence="1">
    <name type="scientific">Arundo donax</name>
    <name type="common">Giant reed</name>
    <name type="synonym">Donax arundinaceus</name>
    <dbReference type="NCBI Taxonomy" id="35708"/>
    <lineage>
        <taxon>Eukaryota</taxon>
        <taxon>Viridiplantae</taxon>
        <taxon>Streptophyta</taxon>
        <taxon>Embryophyta</taxon>
        <taxon>Tracheophyta</taxon>
        <taxon>Spermatophyta</taxon>
        <taxon>Magnoliopsida</taxon>
        <taxon>Liliopsida</taxon>
        <taxon>Poales</taxon>
        <taxon>Poaceae</taxon>
        <taxon>PACMAD clade</taxon>
        <taxon>Arundinoideae</taxon>
        <taxon>Arundineae</taxon>
        <taxon>Arundo</taxon>
    </lineage>
</organism>
<protein>
    <submittedName>
        <fullName evidence="1">Uncharacterized protein</fullName>
    </submittedName>
</protein>
<dbReference type="AlphaFoldDB" id="A0A0A9AVK1"/>